<dbReference type="Proteomes" id="UP000269396">
    <property type="component" value="Unassembled WGS sequence"/>
</dbReference>
<proteinExistence type="predicted"/>
<sequence>MLPKAKLRFIFVLDTDELLSSFSLQELSSESFISW</sequence>
<evidence type="ECO:0000313" key="2">
    <source>
        <dbReference type="Proteomes" id="UP000269396"/>
    </source>
</evidence>
<keyword evidence="2" id="KW-1185">Reference proteome</keyword>
<name>A0A3P8GH85_9TREM</name>
<evidence type="ECO:0000313" key="1">
    <source>
        <dbReference type="EMBL" id="VDP71158.1"/>
    </source>
</evidence>
<gene>
    <name evidence="1" type="ORF">SMTD_LOCUS16387</name>
</gene>
<accession>A0A3P8GH85</accession>
<reference evidence="1 2" key="1">
    <citation type="submission" date="2018-11" db="EMBL/GenBank/DDBJ databases">
        <authorList>
            <consortium name="Pathogen Informatics"/>
        </authorList>
    </citation>
    <scope>NUCLEOTIDE SEQUENCE [LARGE SCALE GENOMIC DNA]</scope>
    <source>
        <strain>Denwood</strain>
        <strain evidence="2">Zambia</strain>
    </source>
</reference>
<dbReference type="AlphaFoldDB" id="A0A3P8GH85"/>
<protein>
    <submittedName>
        <fullName evidence="1">Uncharacterized protein</fullName>
    </submittedName>
</protein>
<organism evidence="1 2">
    <name type="scientific">Schistosoma mattheei</name>
    <dbReference type="NCBI Taxonomy" id="31246"/>
    <lineage>
        <taxon>Eukaryota</taxon>
        <taxon>Metazoa</taxon>
        <taxon>Spiralia</taxon>
        <taxon>Lophotrochozoa</taxon>
        <taxon>Platyhelminthes</taxon>
        <taxon>Trematoda</taxon>
        <taxon>Digenea</taxon>
        <taxon>Strigeidida</taxon>
        <taxon>Schistosomatoidea</taxon>
        <taxon>Schistosomatidae</taxon>
        <taxon>Schistosoma</taxon>
    </lineage>
</organism>
<dbReference type="EMBL" id="UZAL01037105">
    <property type="protein sequence ID" value="VDP71158.1"/>
    <property type="molecule type" value="Genomic_DNA"/>
</dbReference>